<evidence type="ECO:0000256" key="12">
    <source>
        <dbReference type="ARBA" id="ARBA00023303"/>
    </source>
</evidence>
<keyword evidence="4" id="KW-1003">Cell membrane</keyword>
<comment type="similarity">
    <text evidence="2">Belongs to the transient receptor (TC 1.A.4) family. LTrpC subfamily. TRPM2 sub-subfamily.</text>
</comment>
<keyword evidence="3" id="KW-0813">Transport</keyword>
<dbReference type="EMBL" id="CALNXK010000001">
    <property type="protein sequence ID" value="CAH3032516.1"/>
    <property type="molecule type" value="Genomic_DNA"/>
</dbReference>
<dbReference type="InterPro" id="IPR015797">
    <property type="entry name" value="NUDIX_hydrolase-like_dom_sf"/>
</dbReference>
<dbReference type="Pfam" id="PF00520">
    <property type="entry name" value="Ion_trans"/>
    <property type="match status" value="1"/>
</dbReference>
<keyword evidence="10" id="KW-0406">Ion transport</keyword>
<keyword evidence="6" id="KW-0107">Calcium channel</keyword>
<reference evidence="18 19" key="1">
    <citation type="submission" date="2022-05" db="EMBL/GenBank/DDBJ databases">
        <authorList>
            <consortium name="Genoscope - CEA"/>
            <person name="William W."/>
        </authorList>
    </citation>
    <scope>NUCLEOTIDE SEQUENCE [LARGE SCALE GENOMIC DNA]</scope>
</reference>
<feature type="domain" description="TRPM-like" evidence="17">
    <location>
        <begin position="451"/>
        <end position="699"/>
    </location>
</feature>
<evidence type="ECO:0000259" key="15">
    <source>
        <dbReference type="Pfam" id="PF00520"/>
    </source>
</evidence>
<feature type="domain" description="TRPM SLOG" evidence="16">
    <location>
        <begin position="117"/>
        <end position="397"/>
    </location>
</feature>
<feature type="transmembrane region" description="Helical" evidence="14">
    <location>
        <begin position="971"/>
        <end position="988"/>
    </location>
</feature>
<comment type="subcellular location">
    <subcellularLocation>
        <location evidence="1">Cell membrane</location>
        <topology evidence="1">Multi-pass membrane protein</topology>
    </subcellularLocation>
</comment>
<feature type="transmembrane region" description="Helical" evidence="14">
    <location>
        <begin position="1101"/>
        <end position="1120"/>
    </location>
</feature>
<evidence type="ECO:0000256" key="7">
    <source>
        <dbReference type="ARBA" id="ARBA00022692"/>
    </source>
</evidence>
<dbReference type="PANTHER" id="PTHR13800:SF1">
    <property type="entry name" value="TRANSIENT RECEPTOR POTENTIAL CATION CHANNEL TRPM"/>
    <property type="match status" value="1"/>
</dbReference>
<keyword evidence="9 14" id="KW-1133">Transmembrane helix</keyword>
<evidence type="ECO:0000256" key="4">
    <source>
        <dbReference type="ARBA" id="ARBA00022475"/>
    </source>
</evidence>
<evidence type="ECO:0000256" key="3">
    <source>
        <dbReference type="ARBA" id="ARBA00022448"/>
    </source>
</evidence>
<evidence type="ECO:0000256" key="10">
    <source>
        <dbReference type="ARBA" id="ARBA00023065"/>
    </source>
</evidence>
<dbReference type="Pfam" id="PF25969">
    <property type="entry name" value="NUDT9_N"/>
    <property type="match status" value="1"/>
</dbReference>
<dbReference type="InterPro" id="IPR050927">
    <property type="entry name" value="TRPM"/>
</dbReference>
<dbReference type="InterPro" id="IPR057366">
    <property type="entry name" value="TRPM-like"/>
</dbReference>
<evidence type="ECO:0000256" key="6">
    <source>
        <dbReference type="ARBA" id="ARBA00022673"/>
    </source>
</evidence>
<dbReference type="CDD" id="cd03670">
    <property type="entry name" value="NUDIX_ADPRase_Nudt9"/>
    <property type="match status" value="1"/>
</dbReference>
<dbReference type="PANTHER" id="PTHR13800">
    <property type="entry name" value="TRANSIENT RECEPTOR POTENTIAL CATION CHANNEL, SUBFAMILY M, MEMBER 6"/>
    <property type="match status" value="1"/>
</dbReference>
<comment type="caution">
    <text evidence="18">The sequence shown here is derived from an EMBL/GenBank/DDBJ whole genome shotgun (WGS) entry which is preliminary data.</text>
</comment>
<evidence type="ECO:0000256" key="13">
    <source>
        <dbReference type="SAM" id="MobiDB-lite"/>
    </source>
</evidence>
<feature type="transmembrane region" description="Helical" evidence="14">
    <location>
        <begin position="1045"/>
        <end position="1070"/>
    </location>
</feature>
<feature type="compositionally biased region" description="Polar residues" evidence="13">
    <location>
        <begin position="1334"/>
        <end position="1343"/>
    </location>
</feature>
<evidence type="ECO:0000313" key="19">
    <source>
        <dbReference type="Proteomes" id="UP001159405"/>
    </source>
</evidence>
<evidence type="ECO:0000256" key="1">
    <source>
        <dbReference type="ARBA" id="ARBA00004651"/>
    </source>
</evidence>
<feature type="compositionally biased region" description="Polar residues" evidence="13">
    <location>
        <begin position="1283"/>
        <end position="1298"/>
    </location>
</feature>
<evidence type="ECO:0000256" key="2">
    <source>
        <dbReference type="ARBA" id="ARBA00009501"/>
    </source>
</evidence>
<dbReference type="SUPFAM" id="SSF55811">
    <property type="entry name" value="Nudix"/>
    <property type="match status" value="1"/>
</dbReference>
<accession>A0ABN8MP47</accession>
<name>A0ABN8MP47_9CNID</name>
<feature type="transmembrane region" description="Helical" evidence="14">
    <location>
        <begin position="837"/>
        <end position="856"/>
    </location>
</feature>
<evidence type="ECO:0000259" key="17">
    <source>
        <dbReference type="Pfam" id="PF25508"/>
    </source>
</evidence>
<protein>
    <submittedName>
        <fullName evidence="18">Uncharacterized protein</fullName>
    </submittedName>
</protein>
<keyword evidence="5" id="KW-0109">Calcium transport</keyword>
<feature type="region of interest" description="Disordered" evidence="13">
    <location>
        <begin position="1242"/>
        <end position="1359"/>
    </location>
</feature>
<evidence type="ECO:0000259" key="16">
    <source>
        <dbReference type="Pfam" id="PF18139"/>
    </source>
</evidence>
<organism evidence="18 19">
    <name type="scientific">Porites lobata</name>
    <dbReference type="NCBI Taxonomy" id="104759"/>
    <lineage>
        <taxon>Eukaryota</taxon>
        <taxon>Metazoa</taxon>
        <taxon>Cnidaria</taxon>
        <taxon>Anthozoa</taxon>
        <taxon>Hexacorallia</taxon>
        <taxon>Scleractinia</taxon>
        <taxon>Fungiina</taxon>
        <taxon>Poritidae</taxon>
        <taxon>Porites</taxon>
    </lineage>
</organism>
<feature type="domain" description="Ion transport" evidence="15">
    <location>
        <begin position="841"/>
        <end position="1081"/>
    </location>
</feature>
<evidence type="ECO:0000313" key="18">
    <source>
        <dbReference type="EMBL" id="CAH3032516.1"/>
    </source>
</evidence>
<feature type="transmembrane region" description="Helical" evidence="14">
    <location>
        <begin position="906"/>
        <end position="926"/>
    </location>
</feature>
<keyword evidence="11 14" id="KW-0472">Membrane</keyword>
<feature type="region of interest" description="Disordered" evidence="13">
    <location>
        <begin position="1"/>
        <end position="37"/>
    </location>
</feature>
<evidence type="ECO:0000256" key="8">
    <source>
        <dbReference type="ARBA" id="ARBA00022837"/>
    </source>
</evidence>
<keyword evidence="8" id="KW-0106">Calcium</keyword>
<sequence length="1621" mass="183790">MSSNCTDKTNHFPSAELVSGQKRTEENDSKQFNKPRNGKESWIYSTFKKRTCGQFIPSKEEITRCCCGRLHEDHESEATRHIQSSDVTWDISEHTIEEPTDAYGELEFTGAGQTSRAKFIRISHDTDPEKVLQVLRYEWKLELPKLLISVTGGAKSFQLHPELKNVLRQGLLQAAQTTGAWIITGGTNTGVMRHVGEAVKGHTVMSRGAKIKDKPSQLHLIGIATWGIVEHRSDLINSNGVVTYHMTSSFLSKGACLDNNHSHFILVDDGREGKYGGEIPFRASLQNCITTKKISRSKSHGIPVVLLVLEGGPNTILTVLESVTSCPAVPVVIAEGSGRAADILAHAHNLVSSNDSTDMEDMADVVEHQQLLMKIQKAFPECNEQKCLSVYRDVLKCVGNKRYITIFRMDEDGINIDRAILRALLKAQNASAADQLSLALIWNRVDIAKTEIFTDNQKWELESMEGAMMDALINNRVEFVKLLLEKGISMGKFLTTTRLVELYKARWHFASSVVFRQVIGIDKGECGLTLADVNSAVRRLLGATYKGHGKDYRTLRTAFGMANSKMLVDGHVDKMSDANYVSSPYKELLLWSVLCNMQKMALFMWERGEENLARALVAGKLLNMMAKLSERDDAKADVTDELYGHVDEFKRMALGLLDQCFQTNEELTQQLLTYNLENWGGQSCLSLAVAIEHEEFLAHVSCQTLLTEIWTGAMKSAHRSSIKTMMGLLFPPSIFFLEFKTKRELLSMPVTLEEHEQEEGDSTIENKAFRYSRTATEGSRGMELRTFSEPKFRSAASIPRDFRRIPNHQDWRQETRVVHLRWGKKLLEFYKAPVTKFWSNVFAYLVFLALFSYVILIRQDKIPSISEMVLIIFVCTLCTEEIRQILHSEPPTLKNKLKEWASSKWNILDGFAVVSFFVGLGLRLFPITRSAGHVVYCFDVMLWIVRLLDIFSVSKHMGPYVVMIGRMTIDMLYFLLIMVIFLLAYGVAQQAILHPNEEPSWSVVSGVFFRPYFQVYGELFVETPDTIDNDTTLFGTSRKDEHADIIVAFIVAFYLLVANILLLNLLIAIFNNTYNSVQANANQIWKFQRYYLVMEYAQRPVLVPPFIILNHVIHLIKGIYRRLRKCCRQKTVDREDSTRSYGLKLFLGRDDLQKMSLFEERCVDGYLREKDTLLHATQEEKIRVIGDRMESVCCQLQDMYKESISQSNSNKKAISSLDTRLTKLEEHTHRIVGLLERLQVLMPPETETSANSDEHKETGRTVSLSDIDVTGSSPAWRRPSFSRRASGSSVFGTGTRFKSQSESEKGSLTNQPELEEHTRRRLSTVAARAKQTAARRSSSNQSTKHVRARQSPYPNSNQQRYPVPDFLIAWQGVFPGYDPPLYTAVEVQASLLWADVDIVQKTSSAIIFNCVENGINRRSYTGLIDVVNRLPRNPVGRTGIAGRGLFGRWGPNHAAHLVATRWKEDEDGNTIQKEGKNVLEFVAVRRPDIAEWSVPGGLVNVGDSVSVTLKKVLDKKILPALKPTFSDGKENLDETLDFMIQNAVEVYKGYVDDPRNTDNAWMETLVLNFHDEPRKILGDFEFEVREGIRSVKWQEVSSHINLQVNYHLILKKVAELRKAYF</sequence>
<keyword evidence="19" id="KW-1185">Reference proteome</keyword>
<keyword evidence="7 14" id="KW-0812">Transmembrane</keyword>
<evidence type="ECO:0000256" key="14">
    <source>
        <dbReference type="SAM" id="Phobius"/>
    </source>
</evidence>
<keyword evidence="12" id="KW-0407">Ion channel</keyword>
<dbReference type="Gene3D" id="3.90.79.10">
    <property type="entry name" value="Nucleoside Triphosphate Pyrophosphohydrolase"/>
    <property type="match status" value="1"/>
</dbReference>
<feature type="compositionally biased region" description="Basic and acidic residues" evidence="13">
    <location>
        <begin position="22"/>
        <end position="31"/>
    </location>
</feature>
<evidence type="ECO:0000256" key="5">
    <source>
        <dbReference type="ARBA" id="ARBA00022568"/>
    </source>
</evidence>
<evidence type="ECO:0000256" key="9">
    <source>
        <dbReference type="ARBA" id="ARBA00022989"/>
    </source>
</evidence>
<dbReference type="Pfam" id="PF18139">
    <property type="entry name" value="LSDAT_euk"/>
    <property type="match status" value="1"/>
</dbReference>
<proteinExistence type="inferred from homology"/>
<dbReference type="Pfam" id="PF25508">
    <property type="entry name" value="TRPM2"/>
    <property type="match status" value="1"/>
</dbReference>
<dbReference type="Proteomes" id="UP001159405">
    <property type="component" value="Unassembled WGS sequence"/>
</dbReference>
<evidence type="ECO:0000256" key="11">
    <source>
        <dbReference type="ARBA" id="ARBA00023136"/>
    </source>
</evidence>
<gene>
    <name evidence="18" type="ORF">PLOB_00000588</name>
</gene>
<dbReference type="InterPro" id="IPR005821">
    <property type="entry name" value="Ion_trans_dom"/>
</dbReference>
<dbReference type="InterPro" id="IPR041491">
    <property type="entry name" value="TRPM_SLOG"/>
</dbReference>